<evidence type="ECO:0008006" key="2">
    <source>
        <dbReference type="Google" id="ProtNLM"/>
    </source>
</evidence>
<comment type="caution">
    <text evidence="1">The sequence shown here is derived from an EMBL/GenBank/DDBJ whole genome shotgun (WGS) entry which is preliminary data.</text>
</comment>
<dbReference type="AlphaFoldDB" id="A0A0F9H0A8"/>
<dbReference type="PANTHER" id="PTHR43664:SF1">
    <property type="entry name" value="BETA-METHYLMALYL-COA DEHYDRATASE"/>
    <property type="match status" value="1"/>
</dbReference>
<sequence>MNIIPEIRGKFFDEFVEGEQYITARRTLKEADLSEFCNLCWFNSSMFFDEIYASTEMPYKSPVFPGPFIIPLAIGLFLKLGVYEKTVIALLGIKNLTFKSPLRVGDTMQVEITILKKKESGSYPTRGIMHSLFTVNKIDSSLSKEFTMSFEMTHMLKKKEFAM</sequence>
<dbReference type="InterPro" id="IPR052342">
    <property type="entry name" value="MCH/BMMD"/>
</dbReference>
<protein>
    <recommendedName>
        <fullName evidence="2">N-terminal of MaoC-like dehydratase domain-containing protein</fullName>
    </recommendedName>
</protein>
<dbReference type="PANTHER" id="PTHR43664">
    <property type="entry name" value="MONOAMINE OXIDASE-RELATED"/>
    <property type="match status" value="1"/>
</dbReference>
<name>A0A0F9H0A8_9ZZZZ</name>
<dbReference type="SUPFAM" id="SSF54637">
    <property type="entry name" value="Thioesterase/thiol ester dehydrase-isomerase"/>
    <property type="match status" value="1"/>
</dbReference>
<gene>
    <name evidence="1" type="ORF">LCGC14_1845310</name>
</gene>
<dbReference type="InterPro" id="IPR029069">
    <property type="entry name" value="HotDog_dom_sf"/>
</dbReference>
<accession>A0A0F9H0A8</accession>
<evidence type="ECO:0000313" key="1">
    <source>
        <dbReference type="EMBL" id="KKL96356.1"/>
    </source>
</evidence>
<dbReference type="EMBL" id="LAZR01018453">
    <property type="protein sequence ID" value="KKL96356.1"/>
    <property type="molecule type" value="Genomic_DNA"/>
</dbReference>
<organism evidence="1">
    <name type="scientific">marine sediment metagenome</name>
    <dbReference type="NCBI Taxonomy" id="412755"/>
    <lineage>
        <taxon>unclassified sequences</taxon>
        <taxon>metagenomes</taxon>
        <taxon>ecological metagenomes</taxon>
    </lineage>
</organism>
<proteinExistence type="predicted"/>
<reference evidence="1" key="1">
    <citation type="journal article" date="2015" name="Nature">
        <title>Complex archaea that bridge the gap between prokaryotes and eukaryotes.</title>
        <authorList>
            <person name="Spang A."/>
            <person name="Saw J.H."/>
            <person name="Jorgensen S.L."/>
            <person name="Zaremba-Niedzwiedzka K."/>
            <person name="Martijn J."/>
            <person name="Lind A.E."/>
            <person name="van Eijk R."/>
            <person name="Schleper C."/>
            <person name="Guy L."/>
            <person name="Ettema T.J."/>
        </authorList>
    </citation>
    <scope>NUCLEOTIDE SEQUENCE</scope>
</reference>
<dbReference type="Gene3D" id="3.10.129.10">
    <property type="entry name" value="Hotdog Thioesterase"/>
    <property type="match status" value="1"/>
</dbReference>